<dbReference type="RefSeq" id="WP_131995920.1">
    <property type="nucleotide sequence ID" value="NZ_JACGXM010000012.1"/>
</dbReference>
<gene>
    <name evidence="1" type="ORF">EV148_103126</name>
</gene>
<name>A0A4R2IAU1_9GAMM</name>
<dbReference type="SUPFAM" id="SSF54637">
    <property type="entry name" value="Thioesterase/thiol ester dehydrase-isomerase"/>
    <property type="match status" value="1"/>
</dbReference>
<organism evidence="1 2">
    <name type="scientific">Dokdonella fugitiva</name>
    <dbReference type="NCBI Taxonomy" id="328517"/>
    <lineage>
        <taxon>Bacteria</taxon>
        <taxon>Pseudomonadati</taxon>
        <taxon>Pseudomonadota</taxon>
        <taxon>Gammaproteobacteria</taxon>
        <taxon>Lysobacterales</taxon>
        <taxon>Rhodanobacteraceae</taxon>
        <taxon>Dokdonella</taxon>
    </lineage>
</organism>
<dbReference type="InterPro" id="IPR016776">
    <property type="entry name" value="ApeP-like_dehydratase"/>
</dbReference>
<dbReference type="EMBL" id="SLWQ01000003">
    <property type="protein sequence ID" value="TCO41206.1"/>
    <property type="molecule type" value="Genomic_DNA"/>
</dbReference>
<dbReference type="AlphaFoldDB" id="A0A4R2IAU1"/>
<dbReference type="Pfam" id="PF22817">
    <property type="entry name" value="ApeP-like"/>
    <property type="match status" value="1"/>
</dbReference>
<sequence>MQVSDPSASGWRRLIPHAGTMCLLEEIVAWDAASIHMRTSTHRGAGHPLRSDGRLRALHLCEYGAQAMAVHGGLVASARGAAAAPGYLVSLRGVDLSVERIDDLAGVLDVRAECLLGDGGSWQYAFRVEHDGVVLAQGRAAVIAKPPARG</sequence>
<reference evidence="1 2" key="1">
    <citation type="journal article" date="2015" name="Stand. Genomic Sci.">
        <title>Genomic Encyclopedia of Bacterial and Archaeal Type Strains, Phase III: the genomes of soil and plant-associated and newly described type strains.</title>
        <authorList>
            <person name="Whitman W.B."/>
            <person name="Woyke T."/>
            <person name="Klenk H.P."/>
            <person name="Zhou Y."/>
            <person name="Lilburn T.G."/>
            <person name="Beck B.J."/>
            <person name="De Vos P."/>
            <person name="Vandamme P."/>
            <person name="Eisen J.A."/>
            <person name="Garrity G."/>
            <person name="Hugenholtz P."/>
            <person name="Kyrpides N.C."/>
        </authorList>
    </citation>
    <scope>NUCLEOTIDE SEQUENCE [LARGE SCALE GENOMIC DNA]</scope>
    <source>
        <strain evidence="1 2">A3</strain>
    </source>
</reference>
<dbReference type="Proteomes" id="UP000294862">
    <property type="component" value="Unassembled WGS sequence"/>
</dbReference>
<evidence type="ECO:0000313" key="2">
    <source>
        <dbReference type="Proteomes" id="UP000294862"/>
    </source>
</evidence>
<proteinExistence type="predicted"/>
<evidence type="ECO:0000313" key="1">
    <source>
        <dbReference type="EMBL" id="TCO41206.1"/>
    </source>
</evidence>
<accession>A0A4R2IAU1</accession>
<protein>
    <submittedName>
        <fullName evidence="1">Putative hotdog family 3-hydroxylacyl-ACP dehydratase</fullName>
    </submittedName>
</protein>
<comment type="caution">
    <text evidence="1">The sequence shown here is derived from an EMBL/GenBank/DDBJ whole genome shotgun (WGS) entry which is preliminary data.</text>
</comment>
<dbReference type="OrthoDB" id="9800188at2"/>
<dbReference type="Gene3D" id="3.10.129.10">
    <property type="entry name" value="Hotdog Thioesterase"/>
    <property type="match status" value="1"/>
</dbReference>
<dbReference type="InterPro" id="IPR029069">
    <property type="entry name" value="HotDog_dom_sf"/>
</dbReference>
<keyword evidence="2" id="KW-1185">Reference proteome</keyword>